<dbReference type="EMBL" id="BSRI01000001">
    <property type="protein sequence ID" value="GLV53174.1"/>
    <property type="molecule type" value="Genomic_DNA"/>
</dbReference>
<feature type="compositionally biased region" description="Basic and acidic residues" evidence="1">
    <location>
        <begin position="23"/>
        <end position="38"/>
    </location>
</feature>
<evidence type="ECO:0000313" key="2">
    <source>
        <dbReference type="EMBL" id="GLV53149.1"/>
    </source>
</evidence>
<protein>
    <recommendedName>
        <fullName evidence="5">Flagellin N-terminal domain-containing protein</fullName>
    </recommendedName>
</protein>
<feature type="compositionally biased region" description="Basic and acidic residues" evidence="1">
    <location>
        <begin position="49"/>
        <end position="58"/>
    </location>
</feature>
<evidence type="ECO:0000313" key="4">
    <source>
        <dbReference type="Proteomes" id="UP001344906"/>
    </source>
</evidence>
<feature type="region of interest" description="Disordered" evidence="1">
    <location>
        <begin position="15"/>
        <end position="58"/>
    </location>
</feature>
<keyword evidence="4" id="KW-1185">Reference proteome</keyword>
<accession>A0ABQ6FHW1</accession>
<reference evidence="2 4" key="1">
    <citation type="submission" date="2023-02" db="EMBL/GenBank/DDBJ databases">
        <title>Dictyobacter halimunensis sp. nov., a new member of the class Ktedonobacteria from forest soil in a geothermal area.</title>
        <authorList>
            <person name="Rachmania M.K."/>
            <person name="Ningsih F."/>
            <person name="Sakai Y."/>
            <person name="Yabe S."/>
            <person name="Yokota A."/>
            <person name="Sjamsuridzal W."/>
        </authorList>
    </citation>
    <scope>NUCLEOTIDE SEQUENCE [LARGE SCALE GENOMIC DNA]</scope>
    <source>
        <strain evidence="2 4">S3.2.2.5</strain>
    </source>
</reference>
<evidence type="ECO:0008006" key="5">
    <source>
        <dbReference type="Google" id="ProtNLM"/>
    </source>
</evidence>
<evidence type="ECO:0000256" key="1">
    <source>
        <dbReference type="SAM" id="MobiDB-lite"/>
    </source>
</evidence>
<sequence>MQQTALYATRTVSLLQNVSTDPNAERSSRNGDTRESMSRIEATSKGFRAGREPHAENG</sequence>
<dbReference type="EMBL" id="BSRI01000001">
    <property type="protein sequence ID" value="GLV53149.1"/>
    <property type="molecule type" value="Genomic_DNA"/>
</dbReference>
<gene>
    <name evidence="2" type="ORF">KDH_00040</name>
    <name evidence="3" type="ORF">KDH_00290</name>
</gene>
<organism evidence="2 4">
    <name type="scientific">Dictyobacter halimunensis</name>
    <dbReference type="NCBI Taxonomy" id="3026934"/>
    <lineage>
        <taxon>Bacteria</taxon>
        <taxon>Bacillati</taxon>
        <taxon>Chloroflexota</taxon>
        <taxon>Ktedonobacteria</taxon>
        <taxon>Ktedonobacterales</taxon>
        <taxon>Dictyobacteraceae</taxon>
        <taxon>Dictyobacter</taxon>
    </lineage>
</organism>
<name>A0ABQ6FHW1_9CHLR</name>
<dbReference type="Proteomes" id="UP001344906">
    <property type="component" value="Unassembled WGS sequence"/>
</dbReference>
<comment type="caution">
    <text evidence="2">The sequence shown here is derived from an EMBL/GenBank/DDBJ whole genome shotgun (WGS) entry which is preliminary data.</text>
</comment>
<evidence type="ECO:0000313" key="3">
    <source>
        <dbReference type="EMBL" id="GLV53174.1"/>
    </source>
</evidence>
<proteinExistence type="predicted"/>